<dbReference type="eggNOG" id="KOG2626">
    <property type="taxonomic scope" value="Eukaryota"/>
</dbReference>
<dbReference type="Proteomes" id="UP000013827">
    <property type="component" value="Unassembled WGS sequence"/>
</dbReference>
<dbReference type="GeneID" id="17269971"/>
<dbReference type="PROSITE" id="PS50188">
    <property type="entry name" value="B302_SPRY"/>
    <property type="match status" value="1"/>
</dbReference>
<dbReference type="EnsemblProtists" id="EOD24424">
    <property type="protein sequence ID" value="EOD24424"/>
    <property type="gene ID" value="EMIHUDRAFT_50281"/>
</dbReference>
<dbReference type="KEGG" id="ehx:EMIHUDRAFT_50281"/>
<evidence type="ECO:0000313" key="2">
    <source>
        <dbReference type="EnsemblProtists" id="EOD24424"/>
    </source>
</evidence>
<proteinExistence type="predicted"/>
<keyword evidence="3" id="KW-1185">Reference proteome</keyword>
<dbReference type="Gene3D" id="2.60.120.920">
    <property type="match status" value="1"/>
</dbReference>
<protein>
    <recommendedName>
        <fullName evidence="1">B30.2/SPRY domain-containing protein</fullName>
    </recommendedName>
</protein>
<dbReference type="RefSeq" id="XP_005776853.1">
    <property type="nucleotide sequence ID" value="XM_005776796.1"/>
</dbReference>
<dbReference type="AlphaFoldDB" id="A0A0D3JLN9"/>
<accession>A0A0D3JLN9</accession>
<dbReference type="GO" id="GO:0048188">
    <property type="term" value="C:Set1C/COMPASS complex"/>
    <property type="evidence" value="ECO:0007669"/>
    <property type="project" value="InterPro"/>
</dbReference>
<sequence>DAAVIQLSRSSRAPQVTLREDMLTAVGFKGYRMVRATHGVRSGSWYFEVRVGQTLNDEDGHTRLGWCTEMGELQAPVGFDANSYSYRDRGGTKFHES</sequence>
<evidence type="ECO:0000259" key="1">
    <source>
        <dbReference type="PROSITE" id="PS50188"/>
    </source>
</evidence>
<dbReference type="CDD" id="cd12872">
    <property type="entry name" value="SPRY_Ash2"/>
    <property type="match status" value="1"/>
</dbReference>
<evidence type="ECO:0000313" key="3">
    <source>
        <dbReference type="Proteomes" id="UP000013827"/>
    </source>
</evidence>
<feature type="domain" description="B30.2/SPRY" evidence="1">
    <location>
        <begin position="1"/>
        <end position="97"/>
    </location>
</feature>
<organism evidence="2 3">
    <name type="scientific">Emiliania huxleyi (strain CCMP1516)</name>
    <dbReference type="NCBI Taxonomy" id="280463"/>
    <lineage>
        <taxon>Eukaryota</taxon>
        <taxon>Haptista</taxon>
        <taxon>Haptophyta</taxon>
        <taxon>Prymnesiophyceae</taxon>
        <taxon>Isochrysidales</taxon>
        <taxon>Noelaerhabdaceae</taxon>
        <taxon>Emiliania</taxon>
    </lineage>
</organism>
<reference evidence="2" key="2">
    <citation type="submission" date="2024-10" db="UniProtKB">
        <authorList>
            <consortium name="EnsemblProtists"/>
        </authorList>
    </citation>
    <scope>IDENTIFICATION</scope>
</reference>
<dbReference type="PaxDb" id="2903-EOD24424"/>
<name>A0A0D3JLN9_EMIH1</name>
<dbReference type="GO" id="GO:0000976">
    <property type="term" value="F:transcription cis-regulatory region binding"/>
    <property type="evidence" value="ECO:0007669"/>
    <property type="project" value="TreeGrafter"/>
</dbReference>
<dbReference type="InterPro" id="IPR013320">
    <property type="entry name" value="ConA-like_dom_sf"/>
</dbReference>
<dbReference type="InterPro" id="IPR037353">
    <property type="entry name" value="ASH2"/>
</dbReference>
<dbReference type="PANTHER" id="PTHR10598">
    <property type="entry name" value="SET1/ASH2 HISTONE METHYLTRANSFERASE COMPLEX SUBUNIT ASH2"/>
    <property type="match status" value="1"/>
</dbReference>
<dbReference type="InterPro" id="IPR001870">
    <property type="entry name" value="B30.2/SPRY"/>
</dbReference>
<dbReference type="STRING" id="2903.R1EU90"/>
<dbReference type="InterPro" id="IPR043136">
    <property type="entry name" value="B30.2/SPRY_sf"/>
</dbReference>
<reference evidence="3" key="1">
    <citation type="journal article" date="2013" name="Nature">
        <title>Pan genome of the phytoplankton Emiliania underpins its global distribution.</title>
        <authorList>
            <person name="Read B.A."/>
            <person name="Kegel J."/>
            <person name="Klute M.J."/>
            <person name="Kuo A."/>
            <person name="Lefebvre S.C."/>
            <person name="Maumus F."/>
            <person name="Mayer C."/>
            <person name="Miller J."/>
            <person name="Monier A."/>
            <person name="Salamov A."/>
            <person name="Young J."/>
            <person name="Aguilar M."/>
            <person name="Claverie J.M."/>
            <person name="Frickenhaus S."/>
            <person name="Gonzalez K."/>
            <person name="Herman E.K."/>
            <person name="Lin Y.C."/>
            <person name="Napier J."/>
            <person name="Ogata H."/>
            <person name="Sarno A.F."/>
            <person name="Shmutz J."/>
            <person name="Schroeder D."/>
            <person name="de Vargas C."/>
            <person name="Verret F."/>
            <person name="von Dassow P."/>
            <person name="Valentin K."/>
            <person name="Van de Peer Y."/>
            <person name="Wheeler G."/>
            <person name="Dacks J.B."/>
            <person name="Delwiche C.F."/>
            <person name="Dyhrman S.T."/>
            <person name="Glockner G."/>
            <person name="John U."/>
            <person name="Richards T."/>
            <person name="Worden A.Z."/>
            <person name="Zhang X."/>
            <person name="Grigoriev I.V."/>
            <person name="Allen A.E."/>
            <person name="Bidle K."/>
            <person name="Borodovsky M."/>
            <person name="Bowler C."/>
            <person name="Brownlee C."/>
            <person name="Cock J.M."/>
            <person name="Elias M."/>
            <person name="Gladyshev V.N."/>
            <person name="Groth M."/>
            <person name="Guda C."/>
            <person name="Hadaegh A."/>
            <person name="Iglesias-Rodriguez M.D."/>
            <person name="Jenkins J."/>
            <person name="Jones B.M."/>
            <person name="Lawson T."/>
            <person name="Leese F."/>
            <person name="Lindquist E."/>
            <person name="Lobanov A."/>
            <person name="Lomsadze A."/>
            <person name="Malik S.B."/>
            <person name="Marsh M.E."/>
            <person name="Mackinder L."/>
            <person name="Mock T."/>
            <person name="Mueller-Roeber B."/>
            <person name="Pagarete A."/>
            <person name="Parker M."/>
            <person name="Probert I."/>
            <person name="Quesneville H."/>
            <person name="Raines C."/>
            <person name="Rensing S.A."/>
            <person name="Riano-Pachon D.M."/>
            <person name="Richier S."/>
            <person name="Rokitta S."/>
            <person name="Shiraiwa Y."/>
            <person name="Soanes D.M."/>
            <person name="van der Giezen M."/>
            <person name="Wahlund T.M."/>
            <person name="Williams B."/>
            <person name="Wilson W."/>
            <person name="Wolfe G."/>
            <person name="Wurch L.L."/>
        </authorList>
    </citation>
    <scope>NUCLEOTIDE SEQUENCE</scope>
</reference>
<dbReference type="PANTHER" id="PTHR10598:SF0">
    <property type="entry name" value="SET1_ASH2 HISTONE METHYLTRANSFERASE COMPLEX SUBUNIT ASH2"/>
    <property type="match status" value="1"/>
</dbReference>
<dbReference type="SUPFAM" id="SSF49899">
    <property type="entry name" value="Concanavalin A-like lectins/glucanases"/>
    <property type="match status" value="1"/>
</dbReference>
<dbReference type="HOGENOM" id="CLU_2353004_0_0_1"/>